<organism evidence="1 2">
    <name type="scientific">Saponaria officinalis</name>
    <name type="common">Common soapwort</name>
    <name type="synonym">Lychnis saponaria</name>
    <dbReference type="NCBI Taxonomy" id="3572"/>
    <lineage>
        <taxon>Eukaryota</taxon>
        <taxon>Viridiplantae</taxon>
        <taxon>Streptophyta</taxon>
        <taxon>Embryophyta</taxon>
        <taxon>Tracheophyta</taxon>
        <taxon>Spermatophyta</taxon>
        <taxon>Magnoliopsida</taxon>
        <taxon>eudicotyledons</taxon>
        <taxon>Gunneridae</taxon>
        <taxon>Pentapetalae</taxon>
        <taxon>Caryophyllales</taxon>
        <taxon>Caryophyllaceae</taxon>
        <taxon>Caryophylleae</taxon>
        <taxon>Saponaria</taxon>
    </lineage>
</organism>
<accession>A0AAW1GNI9</accession>
<dbReference type="AlphaFoldDB" id="A0AAW1GNI9"/>
<dbReference type="EMBL" id="JBDFQZ010000014">
    <property type="protein sequence ID" value="KAK9665215.1"/>
    <property type="molecule type" value="Genomic_DNA"/>
</dbReference>
<comment type="caution">
    <text evidence="1">The sequence shown here is derived from an EMBL/GenBank/DDBJ whole genome shotgun (WGS) entry which is preliminary data.</text>
</comment>
<reference evidence="1" key="1">
    <citation type="submission" date="2024-03" db="EMBL/GenBank/DDBJ databases">
        <title>WGS assembly of Saponaria officinalis var. Norfolk2.</title>
        <authorList>
            <person name="Jenkins J."/>
            <person name="Shu S."/>
            <person name="Grimwood J."/>
            <person name="Barry K."/>
            <person name="Goodstein D."/>
            <person name="Schmutz J."/>
            <person name="Leebens-Mack J."/>
            <person name="Osbourn A."/>
        </authorList>
    </citation>
    <scope>NUCLEOTIDE SEQUENCE [LARGE SCALE GENOMIC DNA]</scope>
    <source>
        <strain evidence="1">JIC</strain>
    </source>
</reference>
<evidence type="ECO:0000313" key="2">
    <source>
        <dbReference type="Proteomes" id="UP001443914"/>
    </source>
</evidence>
<name>A0AAW1GNI9_SAPOF</name>
<gene>
    <name evidence="1" type="ORF">RND81_14G098200</name>
</gene>
<sequence length="501" mass="57811">MTIFYLPQFEHELLYAYWDRLESCIVQCGYYVDIWEMCHMIYDGVNCETRFLIDQMCKGMFEYMSYEDKWETLKYLAQGSFENEKNAQSNLMTLMEQFVSSQTHIMTTQSQMIEELQSSLSQQTSILNSSNSTIQAQIDVVHENLRMVEELEESKGNLFPFCDDDSNAFVESCEFEHDANDALLDDVIVHVDPSPLNLDVGNSFDSSLNDDDMFDNAPHRDASSPQHVNDIVIIDDVDLESVMFEFDCGPKKSLLDPLAFEGVENFGLCDLECTSFDVDYELVEREFARRNELLELRACENEQGEEGVEGNEIFDDSLDNEVVQFFDDSLEIKWDDVDDFLEKPILENFLDDICEATPLIRVKSLISINSPHLDFSPSYDVMIEECWNSSLEELMLIIDLSLSNALMESVESEVSKRCVLDDFEGFDPSLVTFVPNHEYLNCFEAFEIHSPSLEPFASLLTFSFRCYLSYTPSWIPYEHPCEDWSILFDMLIRALTGILDN</sequence>
<protein>
    <submittedName>
        <fullName evidence="1">Uncharacterized protein</fullName>
    </submittedName>
</protein>
<dbReference type="Proteomes" id="UP001443914">
    <property type="component" value="Unassembled WGS sequence"/>
</dbReference>
<evidence type="ECO:0000313" key="1">
    <source>
        <dbReference type="EMBL" id="KAK9665215.1"/>
    </source>
</evidence>
<proteinExistence type="predicted"/>
<keyword evidence="2" id="KW-1185">Reference proteome</keyword>